<evidence type="ECO:0000313" key="2">
    <source>
        <dbReference type="EMBL" id="TFY60768.1"/>
    </source>
</evidence>
<dbReference type="EMBL" id="SEKV01000238">
    <property type="protein sequence ID" value="TFY60768.1"/>
    <property type="molecule type" value="Genomic_DNA"/>
</dbReference>
<name>A0A4Y9YFY2_9APHY</name>
<evidence type="ECO:0000313" key="3">
    <source>
        <dbReference type="Proteomes" id="UP000298390"/>
    </source>
</evidence>
<feature type="signal peptide" evidence="1">
    <location>
        <begin position="1"/>
        <end position="17"/>
    </location>
</feature>
<dbReference type="AlphaFoldDB" id="A0A4Y9YFY2"/>
<dbReference type="Proteomes" id="UP000298390">
    <property type="component" value="Unassembled WGS sequence"/>
</dbReference>
<accession>A0A4Y9YFY2</accession>
<evidence type="ECO:0000256" key="1">
    <source>
        <dbReference type="SAM" id="SignalP"/>
    </source>
</evidence>
<keyword evidence="1" id="KW-0732">Signal</keyword>
<organism evidence="2 3">
    <name type="scientific">Rhodofomes roseus</name>
    <dbReference type="NCBI Taxonomy" id="34475"/>
    <lineage>
        <taxon>Eukaryota</taxon>
        <taxon>Fungi</taxon>
        <taxon>Dikarya</taxon>
        <taxon>Basidiomycota</taxon>
        <taxon>Agaricomycotina</taxon>
        <taxon>Agaricomycetes</taxon>
        <taxon>Polyporales</taxon>
        <taxon>Rhodofomes</taxon>
    </lineage>
</organism>
<comment type="caution">
    <text evidence="2">The sequence shown here is derived from an EMBL/GenBank/DDBJ whole genome shotgun (WGS) entry which is preliminary data.</text>
</comment>
<gene>
    <name evidence="2" type="ORF">EVJ58_g4932</name>
</gene>
<reference evidence="2 3" key="1">
    <citation type="submission" date="2019-01" db="EMBL/GenBank/DDBJ databases">
        <title>Genome sequencing of the rare red list fungi Fomitopsis rosea.</title>
        <authorList>
            <person name="Buettner E."/>
            <person name="Kellner H."/>
        </authorList>
    </citation>
    <scope>NUCLEOTIDE SEQUENCE [LARGE SCALE GENOMIC DNA]</scope>
    <source>
        <strain evidence="2 3">DSM 105464</strain>
    </source>
</reference>
<sequence>MLSYAILPLAMGTISLAVSVPKGLVQSTADWCQGLGPGAFDTAPNFTLAAYDTSGSNANTTGVPLVLTETSLDSDTAYMAIATYATQPDNTFAAFSLSQGVLSPNVNATGVNVTDLSVNSGDAPSFVASETSVPAPAQVYCGVADTDPHGGNPYPILSVNKDTDSFSLCKSTSGDSNGQDIVVFEAAQGSSDYDFSTCTPVHVQLIGLD</sequence>
<protein>
    <submittedName>
        <fullName evidence="2">Uncharacterized protein</fullName>
    </submittedName>
</protein>
<proteinExistence type="predicted"/>
<feature type="chain" id="PRO_5021224820" evidence="1">
    <location>
        <begin position="18"/>
        <end position="209"/>
    </location>
</feature>